<proteinExistence type="predicted"/>
<evidence type="ECO:0000313" key="1">
    <source>
        <dbReference type="EMBL" id="MQM01989.1"/>
    </source>
</evidence>
<reference evidence="1" key="1">
    <citation type="submission" date="2017-07" db="EMBL/GenBank/DDBJ databases">
        <title>Taro Niue Genome Assembly and Annotation.</title>
        <authorList>
            <person name="Atibalentja N."/>
            <person name="Keating K."/>
            <person name="Fields C.J."/>
        </authorList>
    </citation>
    <scope>NUCLEOTIDE SEQUENCE</scope>
    <source>
        <strain evidence="1">Niue_2</strain>
        <tissue evidence="1">Leaf</tissue>
    </source>
</reference>
<name>A0A843VYK3_COLES</name>
<keyword evidence="2" id="KW-1185">Reference proteome</keyword>
<dbReference type="Proteomes" id="UP000652761">
    <property type="component" value="Unassembled WGS sequence"/>
</dbReference>
<gene>
    <name evidence="1" type="ORF">Taro_034749</name>
</gene>
<dbReference type="AlphaFoldDB" id="A0A843VYK3"/>
<comment type="caution">
    <text evidence="1">The sequence shown here is derived from an EMBL/GenBank/DDBJ whole genome shotgun (WGS) entry which is preliminary data.</text>
</comment>
<organism evidence="1 2">
    <name type="scientific">Colocasia esculenta</name>
    <name type="common">Wild taro</name>
    <name type="synonym">Arum esculentum</name>
    <dbReference type="NCBI Taxonomy" id="4460"/>
    <lineage>
        <taxon>Eukaryota</taxon>
        <taxon>Viridiplantae</taxon>
        <taxon>Streptophyta</taxon>
        <taxon>Embryophyta</taxon>
        <taxon>Tracheophyta</taxon>
        <taxon>Spermatophyta</taxon>
        <taxon>Magnoliopsida</taxon>
        <taxon>Liliopsida</taxon>
        <taxon>Araceae</taxon>
        <taxon>Aroideae</taxon>
        <taxon>Colocasieae</taxon>
        <taxon>Colocasia</taxon>
    </lineage>
</organism>
<dbReference type="EMBL" id="NMUH01002769">
    <property type="protein sequence ID" value="MQM01989.1"/>
    <property type="molecule type" value="Genomic_DNA"/>
</dbReference>
<accession>A0A843VYK3</accession>
<evidence type="ECO:0000313" key="2">
    <source>
        <dbReference type="Proteomes" id="UP000652761"/>
    </source>
</evidence>
<protein>
    <submittedName>
        <fullName evidence="1">Uncharacterized protein</fullName>
    </submittedName>
</protein>
<sequence length="200" mass="22409">MYQDKVQKIKKSRYLSTATKALVDSYTQDRKTHLKTGVPVDSTRVACRQPLIGNCFPNSLSSVCQHLSTGAPSAVDRQRRPSDSENTLKDMYQDKVQKIKKSMKSRYLSTATKAPVDSYTKDRKTHLRTEVPVNSTRVTYRQPLIGNCFLNSLSSVCQLLSTGAPSAVDRRRRPSDSKSFYVAIHGGSNYHVSPYVDTTI</sequence>